<evidence type="ECO:0000256" key="35">
    <source>
        <dbReference type="ARBA" id="ARBA00077111"/>
    </source>
</evidence>
<keyword evidence="7" id="KW-0443">Lipid metabolism</keyword>
<comment type="catalytic activity">
    <reaction evidence="13">
        <text>(11Z,14Z)-eicosadienamide + H2O = (11Z,14Z)-eicosadienoate + NH4(+)</text>
        <dbReference type="Rhea" id="RHEA:63004"/>
        <dbReference type="ChEBI" id="CHEBI:15377"/>
        <dbReference type="ChEBI" id="CHEBI:28938"/>
        <dbReference type="ChEBI" id="CHEBI:77220"/>
        <dbReference type="ChEBI" id="CHEBI:146165"/>
    </reaction>
    <physiologicalReaction direction="left-to-right" evidence="13">
        <dbReference type="Rhea" id="RHEA:63005"/>
    </physiologicalReaction>
</comment>
<comment type="catalytic activity">
    <reaction evidence="24">
        <text>(9Z,12Z,15Z)-octadecatrienamide + H2O = (9Z,12Z,15Z)-octadecatrienoate + NH4(+)</text>
        <dbReference type="Rhea" id="RHEA:62976"/>
        <dbReference type="ChEBI" id="CHEBI:15377"/>
        <dbReference type="ChEBI" id="CHEBI:28938"/>
        <dbReference type="ChEBI" id="CHEBI:32387"/>
        <dbReference type="ChEBI" id="CHEBI:142684"/>
    </reaction>
    <physiologicalReaction direction="left-to-right" evidence="24">
        <dbReference type="Rhea" id="RHEA:62977"/>
    </physiologicalReaction>
</comment>
<comment type="caution">
    <text evidence="39">The sequence shown here is derived from an EMBL/GenBank/DDBJ whole genome shotgun (WGS) entry which is preliminary data.</text>
</comment>
<evidence type="ECO:0000256" key="2">
    <source>
        <dbReference type="ARBA" id="ARBA00009199"/>
    </source>
</evidence>
<dbReference type="SUPFAM" id="SSF75304">
    <property type="entry name" value="Amidase signature (AS) enzymes"/>
    <property type="match status" value="1"/>
</dbReference>
<evidence type="ECO:0000256" key="16">
    <source>
        <dbReference type="ARBA" id="ARBA00050992"/>
    </source>
</evidence>
<dbReference type="OrthoDB" id="6428749at2759"/>
<evidence type="ECO:0000256" key="18">
    <source>
        <dbReference type="ARBA" id="ARBA00051311"/>
    </source>
</evidence>
<protein>
    <recommendedName>
        <fullName evidence="34">Fatty-acid amide hydrolase 1</fullName>
        <ecNumber evidence="3">3.5.1.99</ecNumber>
    </recommendedName>
    <alternativeName>
        <fullName evidence="37">Anandamide amidohydrolase 1</fullName>
    </alternativeName>
    <alternativeName>
        <fullName evidence="35">Fatty acid ester hydrolase</fullName>
    </alternativeName>
    <alternativeName>
        <fullName evidence="36">Oleamide hydrolase 1</fullName>
    </alternativeName>
</protein>
<feature type="domain" description="Amidase" evidence="38">
    <location>
        <begin position="10"/>
        <end position="380"/>
    </location>
</feature>
<evidence type="ECO:0000256" key="37">
    <source>
        <dbReference type="ARBA" id="ARBA00077216"/>
    </source>
</evidence>
<comment type="catalytic activity">
    <reaction evidence="29">
        <text>N-tricosanoyl-taurine + H2O = tricosanoate + taurine</text>
        <dbReference type="Rhea" id="RHEA:63164"/>
        <dbReference type="ChEBI" id="CHEBI:15377"/>
        <dbReference type="ChEBI" id="CHEBI:79007"/>
        <dbReference type="ChEBI" id="CHEBI:146197"/>
        <dbReference type="ChEBI" id="CHEBI:507393"/>
    </reaction>
    <physiologicalReaction direction="left-to-right" evidence="29">
        <dbReference type="Rhea" id="RHEA:63165"/>
    </physiologicalReaction>
</comment>
<gene>
    <name evidence="39" type="primary">Faah_1</name>
    <name evidence="39" type="ORF">PSIHAE_R03871</name>
</gene>
<evidence type="ECO:0000256" key="22">
    <source>
        <dbReference type="ARBA" id="ARBA00051914"/>
    </source>
</evidence>
<comment type="catalytic activity">
    <reaction evidence="27">
        <text>(6Z)-octadecenamide + H2O = (6Z)-octadecenoate + NH4(+)</text>
        <dbReference type="Rhea" id="RHEA:63008"/>
        <dbReference type="ChEBI" id="CHEBI:15377"/>
        <dbReference type="ChEBI" id="CHEBI:28938"/>
        <dbReference type="ChEBI" id="CHEBI:32375"/>
        <dbReference type="ChEBI" id="CHEBI:146168"/>
    </reaction>
    <physiologicalReaction direction="left-to-right" evidence="27">
        <dbReference type="Rhea" id="RHEA:63009"/>
    </physiologicalReaction>
</comment>
<organism evidence="39 40">
    <name type="scientific">Psilopogon haemacephalus</name>
    <name type="common">coppersmith barbet</name>
    <dbReference type="NCBI Taxonomy" id="2585815"/>
    <lineage>
        <taxon>Eukaryota</taxon>
        <taxon>Metazoa</taxon>
        <taxon>Chordata</taxon>
        <taxon>Craniata</taxon>
        <taxon>Vertebrata</taxon>
        <taxon>Euteleostomi</taxon>
        <taxon>Archelosauria</taxon>
        <taxon>Archosauria</taxon>
        <taxon>Dinosauria</taxon>
        <taxon>Saurischia</taxon>
        <taxon>Theropoda</taxon>
        <taxon>Coelurosauria</taxon>
        <taxon>Aves</taxon>
        <taxon>Neognathae</taxon>
        <taxon>Neoaves</taxon>
        <taxon>Telluraves</taxon>
        <taxon>Coraciimorphae</taxon>
        <taxon>Piciformes</taxon>
        <taxon>Megalaimidae</taxon>
        <taxon>Psilopogon</taxon>
    </lineage>
</organism>
<evidence type="ECO:0000256" key="11">
    <source>
        <dbReference type="ARBA" id="ARBA00048606"/>
    </source>
</evidence>
<evidence type="ECO:0000256" key="14">
    <source>
        <dbReference type="ARBA" id="ARBA00050481"/>
    </source>
</evidence>
<name>A0A7K9BPT2_9PICI</name>
<dbReference type="InterPro" id="IPR023631">
    <property type="entry name" value="Amidase_dom"/>
</dbReference>
<comment type="catalytic activity">
    <reaction evidence="26">
        <text>N-docosanoyl-ethanolamine + H2O = docosanoate + ethanolamine</text>
        <dbReference type="Rhea" id="RHEA:63128"/>
        <dbReference type="ChEBI" id="CHEBI:15377"/>
        <dbReference type="ChEBI" id="CHEBI:23858"/>
        <dbReference type="ChEBI" id="CHEBI:57603"/>
        <dbReference type="ChEBI" id="CHEBI:146186"/>
    </reaction>
    <physiologicalReaction direction="left-to-right" evidence="26">
        <dbReference type="Rhea" id="RHEA:63129"/>
    </physiologicalReaction>
</comment>
<keyword evidence="6" id="KW-0442">Lipid degradation</keyword>
<keyword evidence="40" id="KW-1185">Reference proteome</keyword>
<evidence type="ECO:0000256" key="10">
    <source>
        <dbReference type="ARBA" id="ARBA00048052"/>
    </source>
</evidence>
<evidence type="ECO:0000256" key="20">
    <source>
        <dbReference type="ARBA" id="ARBA00051454"/>
    </source>
</evidence>
<comment type="catalytic activity">
    <reaction evidence="28">
        <text>N-(15Z-tetracosenoyl)-taurine + H2O = (15Z)-tetracosenoate + taurine</text>
        <dbReference type="Rhea" id="RHEA:63160"/>
        <dbReference type="ChEBI" id="CHEBI:15377"/>
        <dbReference type="ChEBI" id="CHEBI:32392"/>
        <dbReference type="ChEBI" id="CHEBI:146198"/>
        <dbReference type="ChEBI" id="CHEBI:507393"/>
    </reaction>
    <physiologicalReaction direction="left-to-right" evidence="28">
        <dbReference type="Rhea" id="RHEA:63161"/>
    </physiologicalReaction>
</comment>
<comment type="catalytic activity">
    <reaction evidence="20">
        <text>N-octadecanoyl ethanolamine + H2O = octadecanoate + ethanolamine</text>
        <dbReference type="Rhea" id="RHEA:63124"/>
        <dbReference type="ChEBI" id="CHEBI:15377"/>
        <dbReference type="ChEBI" id="CHEBI:25629"/>
        <dbReference type="ChEBI" id="CHEBI:57603"/>
        <dbReference type="ChEBI" id="CHEBI:85299"/>
    </reaction>
    <physiologicalReaction direction="left-to-right" evidence="20">
        <dbReference type="Rhea" id="RHEA:63125"/>
    </physiologicalReaction>
</comment>
<evidence type="ECO:0000256" key="19">
    <source>
        <dbReference type="ARBA" id="ARBA00051346"/>
    </source>
</evidence>
<evidence type="ECO:0000256" key="24">
    <source>
        <dbReference type="ARBA" id="ARBA00052337"/>
    </source>
</evidence>
<proteinExistence type="inferred from homology"/>
<comment type="catalytic activity">
    <reaction evidence="12">
        <text>N-(5Z,8Z,11Z,14Z-eicosatetraenoyl)-L-serine + H2O = (5Z,8Z,11Z,14Z)-eicosatetraenoate + L-serine</text>
        <dbReference type="Rhea" id="RHEA:64116"/>
        <dbReference type="ChEBI" id="CHEBI:15377"/>
        <dbReference type="ChEBI" id="CHEBI:32395"/>
        <dbReference type="ChEBI" id="CHEBI:33384"/>
        <dbReference type="ChEBI" id="CHEBI:149697"/>
    </reaction>
    <physiologicalReaction direction="left-to-right" evidence="12">
        <dbReference type="Rhea" id="RHEA:64117"/>
    </physiologicalReaction>
</comment>
<evidence type="ECO:0000256" key="28">
    <source>
        <dbReference type="ARBA" id="ARBA00052514"/>
    </source>
</evidence>
<accession>A0A7K9BPT2</accession>
<evidence type="ECO:0000256" key="33">
    <source>
        <dbReference type="ARBA" id="ARBA00052906"/>
    </source>
</evidence>
<comment type="catalytic activity">
    <reaction evidence="8">
        <text>(9Z)-octadecenoate + glycine = N-(9Z-octadecenoyl)glycine + H2O</text>
        <dbReference type="Rhea" id="RHEA:51316"/>
        <dbReference type="ChEBI" id="CHEBI:15377"/>
        <dbReference type="ChEBI" id="CHEBI:30823"/>
        <dbReference type="ChEBI" id="CHEBI:57305"/>
        <dbReference type="ChEBI" id="CHEBI:133992"/>
    </reaction>
    <physiologicalReaction direction="right-to-left" evidence="8">
        <dbReference type="Rhea" id="RHEA:51318"/>
    </physiologicalReaction>
</comment>
<evidence type="ECO:0000256" key="15">
    <source>
        <dbReference type="ARBA" id="ARBA00050766"/>
    </source>
</evidence>
<comment type="catalytic activity">
    <reaction evidence="17">
        <text>(5Z,8Z,11Z,14Z)-eicosatetraenamide + H2O = (5Z,8Z,11Z,14Z)-eicosatetraenoate + NH4(+)</text>
        <dbReference type="Rhea" id="RHEA:63016"/>
        <dbReference type="ChEBI" id="CHEBI:15377"/>
        <dbReference type="ChEBI" id="CHEBI:28938"/>
        <dbReference type="ChEBI" id="CHEBI:32395"/>
        <dbReference type="ChEBI" id="CHEBI:137830"/>
    </reaction>
    <physiologicalReaction direction="left-to-right" evidence="17">
        <dbReference type="Rhea" id="RHEA:63017"/>
    </physiologicalReaction>
</comment>
<dbReference type="PANTHER" id="PTHR45847">
    <property type="entry name" value="FATTY ACID AMIDE HYDROLASE"/>
    <property type="match status" value="1"/>
</dbReference>
<comment type="catalytic activity">
    <reaction evidence="1">
        <text>(9Z)-octadecenamide + H2O = (9Z)-octadecenoate + NH4(+)</text>
        <dbReference type="Rhea" id="RHEA:26506"/>
        <dbReference type="ChEBI" id="CHEBI:15377"/>
        <dbReference type="ChEBI" id="CHEBI:28938"/>
        <dbReference type="ChEBI" id="CHEBI:30823"/>
        <dbReference type="ChEBI" id="CHEBI:116314"/>
        <dbReference type="EC" id="3.5.1.99"/>
    </reaction>
    <physiologicalReaction direction="left-to-right" evidence="1">
        <dbReference type="Rhea" id="RHEA:26507"/>
    </physiologicalReaction>
</comment>
<comment type="catalytic activity">
    <reaction evidence="15">
        <text>tetradecamide + H2O = tetradecanoate + NH4(+)</text>
        <dbReference type="Rhea" id="RHEA:62992"/>
        <dbReference type="ChEBI" id="CHEBI:15377"/>
        <dbReference type="ChEBI" id="CHEBI:28938"/>
        <dbReference type="ChEBI" id="CHEBI:30807"/>
        <dbReference type="ChEBI" id="CHEBI:137125"/>
    </reaction>
    <physiologicalReaction direction="left-to-right" evidence="15">
        <dbReference type="Rhea" id="RHEA:62993"/>
    </physiologicalReaction>
</comment>
<comment type="catalytic activity">
    <reaction evidence="21">
        <text>N-tetracosanoyl-taurine + H2O = tetracosanoate + taurine</text>
        <dbReference type="Rhea" id="RHEA:63140"/>
        <dbReference type="ChEBI" id="CHEBI:15377"/>
        <dbReference type="ChEBI" id="CHEBI:31014"/>
        <dbReference type="ChEBI" id="CHEBI:132049"/>
        <dbReference type="ChEBI" id="CHEBI:507393"/>
    </reaction>
    <physiologicalReaction direction="left-to-right" evidence="21">
        <dbReference type="Rhea" id="RHEA:63141"/>
    </physiologicalReaction>
</comment>
<evidence type="ECO:0000256" key="30">
    <source>
        <dbReference type="ARBA" id="ARBA00052709"/>
    </source>
</evidence>
<evidence type="ECO:0000256" key="3">
    <source>
        <dbReference type="ARBA" id="ARBA00012112"/>
    </source>
</evidence>
<evidence type="ECO:0000256" key="9">
    <source>
        <dbReference type="ARBA" id="ARBA00047476"/>
    </source>
</evidence>
<evidence type="ECO:0000313" key="40">
    <source>
        <dbReference type="Proteomes" id="UP000574528"/>
    </source>
</evidence>
<evidence type="ECO:0000256" key="32">
    <source>
        <dbReference type="ARBA" id="ARBA00052857"/>
    </source>
</evidence>
<feature type="non-terminal residue" evidence="39">
    <location>
        <position position="389"/>
    </location>
</feature>
<comment type="catalytic activity">
    <reaction evidence="23">
        <text>N-(9Z-octadecenoyl)-taurine + H2O = taurine + (9Z)-octadecenoate</text>
        <dbReference type="Rhea" id="RHEA:63148"/>
        <dbReference type="ChEBI" id="CHEBI:15377"/>
        <dbReference type="ChEBI" id="CHEBI:30823"/>
        <dbReference type="ChEBI" id="CHEBI:146191"/>
        <dbReference type="ChEBI" id="CHEBI:507393"/>
    </reaction>
    <physiologicalReaction direction="left-to-right" evidence="23">
        <dbReference type="Rhea" id="RHEA:63149"/>
    </physiologicalReaction>
</comment>
<comment type="catalytic activity">
    <reaction evidence="18">
        <text>(11Z)-eicosenamide + H2O = (11Z)-eicosenoate + NH4(+)</text>
        <dbReference type="Rhea" id="RHEA:63120"/>
        <dbReference type="ChEBI" id="CHEBI:15377"/>
        <dbReference type="ChEBI" id="CHEBI:28938"/>
        <dbReference type="ChEBI" id="CHEBI:32426"/>
        <dbReference type="ChEBI" id="CHEBI:146167"/>
    </reaction>
    <physiologicalReaction direction="left-to-right" evidence="18">
        <dbReference type="Rhea" id="RHEA:63121"/>
    </physiologicalReaction>
</comment>
<evidence type="ECO:0000313" key="39">
    <source>
        <dbReference type="EMBL" id="NXG42323.1"/>
    </source>
</evidence>
<comment type="catalytic activity">
    <reaction evidence="30">
        <text>N-(5Z,8Z,11Z,14Z)-eicosatetraenoyl-glycine + H2O = (5Z,8Z,11Z,14Z)-eicosatetraenoate + glycine</text>
        <dbReference type="Rhea" id="RHEA:64108"/>
        <dbReference type="ChEBI" id="CHEBI:15377"/>
        <dbReference type="ChEBI" id="CHEBI:32395"/>
        <dbReference type="ChEBI" id="CHEBI:57305"/>
        <dbReference type="ChEBI" id="CHEBI:59002"/>
    </reaction>
    <physiologicalReaction direction="left-to-right" evidence="30">
        <dbReference type="Rhea" id="RHEA:64109"/>
    </physiologicalReaction>
</comment>
<sequence>PLLSFAISPSVLSYDCRNLIFGQTLNPLLYTRSPGGSSGGEGALIGGGGSILGIGTDVGGSLRFPAAFCGICALKPTGNRLSKKGVVAGIVGQKAVAAAVGPMAKDVDSLALCMRALLCEDMFSLDSTVPPLPFNEEVYSGTQPLRIGYYETDFFTMPSPAMRRAVREVKQLLEDAGHTLVPFELMNVDYAVFNFCVRGMFSDGGVSFIRNFQGELERSGVALLFWSSKTPNWLKTLLSWTIKPFVRLISFWHRWTEQRGRITSSVFPPQEFCHQFVTQWKKLNLDVMLCPMLSPALGVGYPEKLSVAVSYTMLYNALDFPVGVVPVTLVTDEDEEELKSYRGYFQDWWDRTLAKAFSGSVGLPVAVQCVALPWQEELCLRLMKEVESL</sequence>
<evidence type="ECO:0000256" key="8">
    <source>
        <dbReference type="ARBA" id="ARBA00047450"/>
    </source>
</evidence>
<evidence type="ECO:0000256" key="17">
    <source>
        <dbReference type="ARBA" id="ARBA00051200"/>
    </source>
</evidence>
<feature type="non-terminal residue" evidence="39">
    <location>
        <position position="1"/>
    </location>
</feature>
<comment type="catalytic activity">
    <reaction evidence="33">
        <text>(15Z)-tetracosenamide + H2O = (15Z)-tetracosenoate + NH4(+)</text>
        <dbReference type="Rhea" id="RHEA:63028"/>
        <dbReference type="ChEBI" id="CHEBI:15377"/>
        <dbReference type="ChEBI" id="CHEBI:28938"/>
        <dbReference type="ChEBI" id="CHEBI:32392"/>
        <dbReference type="ChEBI" id="CHEBI:146166"/>
    </reaction>
    <physiologicalReaction direction="left-to-right" evidence="33">
        <dbReference type="Rhea" id="RHEA:63029"/>
    </physiologicalReaction>
</comment>
<dbReference type="Pfam" id="PF01425">
    <property type="entry name" value="Amidase"/>
    <property type="match status" value="1"/>
</dbReference>
<dbReference type="Gene3D" id="3.90.1300.10">
    <property type="entry name" value="Amidase signature (AS) domain"/>
    <property type="match status" value="1"/>
</dbReference>
<dbReference type="PROSITE" id="PS00571">
    <property type="entry name" value="AMIDASES"/>
    <property type="match status" value="1"/>
</dbReference>
<evidence type="ECO:0000256" key="27">
    <source>
        <dbReference type="ARBA" id="ARBA00052512"/>
    </source>
</evidence>
<comment type="catalytic activity">
    <reaction evidence="25">
        <text>(9Z,12Z)-octadecadienamide + H2O = (9Z,12Z)-octadecadienoate + NH4(+)</text>
        <dbReference type="Rhea" id="RHEA:63020"/>
        <dbReference type="ChEBI" id="CHEBI:15377"/>
        <dbReference type="ChEBI" id="CHEBI:28938"/>
        <dbReference type="ChEBI" id="CHEBI:30245"/>
        <dbReference type="ChEBI" id="CHEBI:82984"/>
    </reaction>
    <physiologicalReaction direction="left-to-right" evidence="25">
        <dbReference type="Rhea" id="RHEA:63021"/>
    </physiologicalReaction>
</comment>
<dbReference type="Proteomes" id="UP000574528">
    <property type="component" value="Unassembled WGS sequence"/>
</dbReference>
<comment type="catalytic activity">
    <reaction evidence="9">
        <text>2-(5Z,8Z,11Z,14Z-eicosatetraenoyl)-glycerol + H2O = glycerol + (5Z,8Z,11Z,14Z)-eicosatetraenoate + H(+)</text>
        <dbReference type="Rhea" id="RHEA:26132"/>
        <dbReference type="ChEBI" id="CHEBI:15377"/>
        <dbReference type="ChEBI" id="CHEBI:15378"/>
        <dbReference type="ChEBI" id="CHEBI:17754"/>
        <dbReference type="ChEBI" id="CHEBI:32395"/>
        <dbReference type="ChEBI" id="CHEBI:52392"/>
    </reaction>
    <physiologicalReaction direction="left-to-right" evidence="9">
        <dbReference type="Rhea" id="RHEA:26133"/>
    </physiologicalReaction>
</comment>
<reference evidence="39 40" key="1">
    <citation type="submission" date="2019-09" db="EMBL/GenBank/DDBJ databases">
        <title>Bird 10,000 Genomes (B10K) Project - Family phase.</title>
        <authorList>
            <person name="Zhang G."/>
        </authorList>
    </citation>
    <scope>NUCLEOTIDE SEQUENCE [LARGE SCALE GENOMIC DNA]</scope>
    <source>
        <strain evidence="39">B10K-DU-001-24</strain>
        <tissue evidence="39">Muscle</tissue>
    </source>
</reference>
<dbReference type="GO" id="GO:0017064">
    <property type="term" value="F:fatty acid amide hydrolase activity"/>
    <property type="evidence" value="ECO:0007669"/>
    <property type="project" value="UniProtKB-EC"/>
</dbReference>
<dbReference type="FunFam" id="3.90.1300.10:FF:000001">
    <property type="entry name" value="Fatty-acid amide hydrolase 1"/>
    <property type="match status" value="1"/>
</dbReference>
<evidence type="ECO:0000256" key="31">
    <source>
        <dbReference type="ARBA" id="ARBA00052818"/>
    </source>
</evidence>
<evidence type="ECO:0000256" key="36">
    <source>
        <dbReference type="ARBA" id="ARBA00077157"/>
    </source>
</evidence>
<keyword evidence="4" id="KW-0597">Phosphoprotein</keyword>
<dbReference type="InterPro" id="IPR036928">
    <property type="entry name" value="AS_sf"/>
</dbReference>
<comment type="similarity">
    <text evidence="2">Belongs to the amidase family.</text>
</comment>
<dbReference type="InterPro" id="IPR020556">
    <property type="entry name" value="Amidase_CS"/>
</dbReference>
<keyword evidence="5 39" id="KW-0378">Hydrolase</keyword>
<evidence type="ECO:0000256" key="21">
    <source>
        <dbReference type="ARBA" id="ARBA00051492"/>
    </source>
</evidence>
<evidence type="ECO:0000256" key="34">
    <source>
        <dbReference type="ARBA" id="ARBA00073178"/>
    </source>
</evidence>
<comment type="catalytic activity">
    <reaction evidence="32">
        <text>(8Z,11Z,14Z)-eicosatrienamide + H2O = (8Z,11Z,14Z)-eicosatrienoate + NH4(+)</text>
        <dbReference type="Rhea" id="RHEA:62996"/>
        <dbReference type="ChEBI" id="CHEBI:15377"/>
        <dbReference type="ChEBI" id="CHEBI:28938"/>
        <dbReference type="ChEBI" id="CHEBI:71589"/>
        <dbReference type="ChEBI" id="CHEBI:146163"/>
    </reaction>
    <physiologicalReaction direction="left-to-right" evidence="32">
        <dbReference type="Rhea" id="RHEA:62997"/>
    </physiologicalReaction>
</comment>
<dbReference type="GO" id="GO:0004040">
    <property type="term" value="F:amidase activity"/>
    <property type="evidence" value="ECO:0007669"/>
    <property type="project" value="TreeGrafter"/>
</dbReference>
<dbReference type="InterPro" id="IPR052096">
    <property type="entry name" value="Endocannabinoid_amidase"/>
</dbReference>
<evidence type="ECO:0000256" key="29">
    <source>
        <dbReference type="ARBA" id="ARBA00052634"/>
    </source>
</evidence>
<comment type="catalytic activity">
    <reaction evidence="11">
        <text>N-(5Z,8Z,11Z,14Z-eicosatetraenoyl)-ethanolamine + H2O = ethanolamine + (5Z,8Z,11Z,14Z)-eicosatetraenoate</text>
        <dbReference type="Rhea" id="RHEA:26136"/>
        <dbReference type="ChEBI" id="CHEBI:2700"/>
        <dbReference type="ChEBI" id="CHEBI:15377"/>
        <dbReference type="ChEBI" id="CHEBI:32395"/>
        <dbReference type="ChEBI" id="CHEBI:57603"/>
        <dbReference type="EC" id="3.5.1.99"/>
    </reaction>
    <physiologicalReaction direction="left-to-right" evidence="11">
        <dbReference type="Rhea" id="RHEA:26137"/>
    </physiologicalReaction>
</comment>
<dbReference type="AlphaFoldDB" id="A0A7K9BPT2"/>
<evidence type="ECO:0000256" key="7">
    <source>
        <dbReference type="ARBA" id="ARBA00023098"/>
    </source>
</evidence>
<dbReference type="EMBL" id="VWZI01003038">
    <property type="protein sequence ID" value="NXG42323.1"/>
    <property type="molecule type" value="Genomic_DNA"/>
</dbReference>
<dbReference type="PANTHER" id="PTHR45847:SF3">
    <property type="entry name" value="FATTY-ACID AMIDE HYDROLASE 1"/>
    <property type="match status" value="1"/>
</dbReference>
<evidence type="ECO:0000256" key="25">
    <source>
        <dbReference type="ARBA" id="ARBA00052426"/>
    </source>
</evidence>
<comment type="catalytic activity">
    <reaction evidence="16">
        <text>N-(15Z-tetracosenoyl)-ethanolamine + H2O = (15Z)-tetracosenoate + ethanolamine</text>
        <dbReference type="Rhea" id="RHEA:63144"/>
        <dbReference type="ChEBI" id="CHEBI:15377"/>
        <dbReference type="ChEBI" id="CHEBI:32392"/>
        <dbReference type="ChEBI" id="CHEBI:57603"/>
        <dbReference type="ChEBI" id="CHEBI:146187"/>
    </reaction>
    <physiologicalReaction direction="left-to-right" evidence="16">
        <dbReference type="Rhea" id="RHEA:63145"/>
    </physiologicalReaction>
</comment>
<comment type="catalytic activity">
    <reaction evidence="10">
        <text>N-(9Z-octadecenoyl) ethanolamine + H2O = ethanolamine + (9Z)-octadecenoate</text>
        <dbReference type="Rhea" id="RHEA:45060"/>
        <dbReference type="ChEBI" id="CHEBI:15377"/>
        <dbReference type="ChEBI" id="CHEBI:30823"/>
        <dbReference type="ChEBI" id="CHEBI:57603"/>
        <dbReference type="ChEBI" id="CHEBI:71466"/>
    </reaction>
    <physiologicalReaction direction="left-to-right" evidence="10">
        <dbReference type="Rhea" id="RHEA:45061"/>
    </physiologicalReaction>
</comment>
<dbReference type="GO" id="GO:0009062">
    <property type="term" value="P:fatty acid catabolic process"/>
    <property type="evidence" value="ECO:0007669"/>
    <property type="project" value="TreeGrafter"/>
</dbReference>
<evidence type="ECO:0000256" key="23">
    <source>
        <dbReference type="ARBA" id="ARBA00052289"/>
    </source>
</evidence>
<comment type="catalytic activity">
    <reaction evidence="19">
        <text>N-(9Z-hexadecenoyl) ethanolamine + H2O = (9Z)-hexadecenoate + ethanolamine</text>
        <dbReference type="Rhea" id="RHEA:35563"/>
        <dbReference type="ChEBI" id="CHEBI:15377"/>
        <dbReference type="ChEBI" id="CHEBI:32372"/>
        <dbReference type="ChEBI" id="CHEBI:57603"/>
        <dbReference type="ChEBI" id="CHEBI:71465"/>
    </reaction>
    <physiologicalReaction direction="left-to-right" evidence="19">
        <dbReference type="Rhea" id="RHEA:35564"/>
    </physiologicalReaction>
</comment>
<comment type="catalytic activity">
    <reaction evidence="22">
        <text>N-docosanoyl-taurine + H2O = docosanoate + taurine</text>
        <dbReference type="Rhea" id="RHEA:63156"/>
        <dbReference type="ChEBI" id="CHEBI:15377"/>
        <dbReference type="ChEBI" id="CHEBI:23858"/>
        <dbReference type="ChEBI" id="CHEBI:146196"/>
        <dbReference type="ChEBI" id="CHEBI:507393"/>
    </reaction>
    <physiologicalReaction direction="left-to-right" evidence="22">
        <dbReference type="Rhea" id="RHEA:63157"/>
    </physiologicalReaction>
</comment>
<evidence type="ECO:0000259" key="38">
    <source>
        <dbReference type="Pfam" id="PF01425"/>
    </source>
</evidence>
<comment type="catalytic activity">
    <reaction evidence="31">
        <text>(11Z,14Z,17Z)-eicosatrienamide + H2O = (11Z,14Z,17Z)-eicosatrienoate + NH4(+)</text>
        <dbReference type="Rhea" id="RHEA:63000"/>
        <dbReference type="ChEBI" id="CHEBI:15377"/>
        <dbReference type="ChEBI" id="CHEBI:28938"/>
        <dbReference type="ChEBI" id="CHEBI:77223"/>
        <dbReference type="ChEBI" id="CHEBI:146164"/>
    </reaction>
    <physiologicalReaction direction="left-to-right" evidence="31">
        <dbReference type="Rhea" id="RHEA:63001"/>
    </physiologicalReaction>
</comment>
<evidence type="ECO:0000256" key="4">
    <source>
        <dbReference type="ARBA" id="ARBA00022553"/>
    </source>
</evidence>
<evidence type="ECO:0000256" key="5">
    <source>
        <dbReference type="ARBA" id="ARBA00022801"/>
    </source>
</evidence>
<comment type="catalytic activity">
    <reaction evidence="14">
        <text>1-O-methyl-(5Z,8Z,11Z,14Z)-eicosatetraenoate + H2O = methanol + (5Z,8Z,11Z,14Z)-eicosatetraenoate + H(+)</text>
        <dbReference type="Rhea" id="RHEA:63052"/>
        <dbReference type="ChEBI" id="CHEBI:15377"/>
        <dbReference type="ChEBI" id="CHEBI:15378"/>
        <dbReference type="ChEBI" id="CHEBI:17790"/>
        <dbReference type="ChEBI" id="CHEBI:32395"/>
        <dbReference type="ChEBI" id="CHEBI:78033"/>
    </reaction>
    <physiologicalReaction direction="left-to-right" evidence="14">
        <dbReference type="Rhea" id="RHEA:63053"/>
    </physiologicalReaction>
</comment>
<dbReference type="EC" id="3.5.1.99" evidence="3"/>
<evidence type="ECO:0000256" key="1">
    <source>
        <dbReference type="ARBA" id="ARBA00000208"/>
    </source>
</evidence>
<evidence type="ECO:0000256" key="12">
    <source>
        <dbReference type="ARBA" id="ARBA00050294"/>
    </source>
</evidence>
<evidence type="ECO:0000256" key="13">
    <source>
        <dbReference type="ARBA" id="ARBA00050403"/>
    </source>
</evidence>
<evidence type="ECO:0000256" key="26">
    <source>
        <dbReference type="ARBA" id="ARBA00052458"/>
    </source>
</evidence>
<evidence type="ECO:0000256" key="6">
    <source>
        <dbReference type="ARBA" id="ARBA00022963"/>
    </source>
</evidence>